<keyword evidence="2" id="KW-0472">Membrane</keyword>
<evidence type="ECO:0000313" key="5">
    <source>
        <dbReference type="Proteomes" id="UP000254893"/>
    </source>
</evidence>
<evidence type="ECO:0000256" key="2">
    <source>
        <dbReference type="SAM" id="Phobius"/>
    </source>
</evidence>
<dbReference type="Proteomes" id="UP000254893">
    <property type="component" value="Unassembled WGS sequence"/>
</dbReference>
<dbReference type="PANTHER" id="PTHR34978:SF3">
    <property type="entry name" value="SLR0241 PROTEIN"/>
    <property type="match status" value="1"/>
</dbReference>
<protein>
    <submittedName>
        <fullName evidence="4">Antirepressor regulating drug resistance, predicted signal transduction N-terminal membrane component</fullName>
    </submittedName>
</protein>
<dbReference type="EMBL" id="UGYW01000002">
    <property type="protein sequence ID" value="SUJ18104.1"/>
    <property type="molecule type" value="Genomic_DNA"/>
</dbReference>
<sequence>MIDFVLKFLATSTIFIVLYFVLLQYVKSFKVNRWYLLSSLILALMIPFFVFEVEEPAMAIPLIEEIPAVQYEAPVAPQHDFVETAQQVEVQAVPPVENSRPVIYDIIIGVMVLYFFGAVVMAIRFNKNLRRLYRKIVNAEQIREDEVTIVLLDEPISPFSFFRFLFVNRDEYRSGLEKDILRHEMAHIRQNHTWDVIFIETLLVFFWFNPALYFYRKAIQTNHEFLADEAVVSTGNHFNYLSLLINTVSHKHITTLVSPFNHSLIKKRLLMITRKPSQLRSHAFQLFSVLILLATIAIFSERTYAKAENPAGADNTSSNTDLMSGVSHEVCTDTIIQNAVQRDTIADSLQALDPLAIKPVAPLNVQTPVNLNLNFDSLGLSKDLAYLSSPEFINGIVDVEGLSKMISETVGSKEFTANLQKLTDKAIKDSEYYDSPEFKAHIKKIEKDAAKTEAYYNSRKFKSNIKKIEDNAAKIEAKYNSPEFKAHIKKIEDDAAKIEAYYNSPEFKAKIEKIEREAEERARKAEDARINSPEFKAKIAKIEREAEERARKAEEARINSPEFKAKIEKIERKAEEQGRKTAEKARKAAEARALKSN</sequence>
<name>A0A380CD80_SPHSI</name>
<feature type="transmembrane region" description="Helical" evidence="2">
    <location>
        <begin position="102"/>
        <end position="125"/>
    </location>
</feature>
<dbReference type="PANTHER" id="PTHR34978">
    <property type="entry name" value="POSSIBLE SENSOR-TRANSDUCER PROTEIN BLAR"/>
    <property type="match status" value="1"/>
</dbReference>
<proteinExistence type="predicted"/>
<feature type="region of interest" description="Disordered" evidence="1">
    <location>
        <begin position="573"/>
        <end position="597"/>
    </location>
</feature>
<accession>A0A380CD80</accession>
<dbReference type="AlphaFoldDB" id="A0A380CD80"/>
<keyword evidence="2" id="KW-0812">Transmembrane</keyword>
<organism evidence="4 5">
    <name type="scientific">Sphingobacterium spiritivorum</name>
    <name type="common">Flavobacterium spiritivorum</name>
    <dbReference type="NCBI Taxonomy" id="258"/>
    <lineage>
        <taxon>Bacteria</taxon>
        <taxon>Pseudomonadati</taxon>
        <taxon>Bacteroidota</taxon>
        <taxon>Sphingobacteriia</taxon>
        <taxon>Sphingobacteriales</taxon>
        <taxon>Sphingobacteriaceae</taxon>
        <taxon>Sphingobacterium</taxon>
    </lineage>
</organism>
<feature type="transmembrane region" description="Helical" evidence="2">
    <location>
        <begin position="6"/>
        <end position="22"/>
    </location>
</feature>
<evidence type="ECO:0000256" key="1">
    <source>
        <dbReference type="SAM" id="MobiDB-lite"/>
    </source>
</evidence>
<dbReference type="RefSeq" id="WP_115170497.1">
    <property type="nucleotide sequence ID" value="NZ_UGYW01000002.1"/>
</dbReference>
<reference evidence="4 5" key="1">
    <citation type="submission" date="2018-06" db="EMBL/GenBank/DDBJ databases">
        <authorList>
            <consortium name="Pathogen Informatics"/>
            <person name="Doyle S."/>
        </authorList>
    </citation>
    <scope>NUCLEOTIDE SEQUENCE [LARGE SCALE GENOMIC DNA]</scope>
    <source>
        <strain evidence="4 5">NCTC11388</strain>
    </source>
</reference>
<dbReference type="InterPro" id="IPR008756">
    <property type="entry name" value="Peptidase_M56"/>
</dbReference>
<feature type="transmembrane region" description="Helical" evidence="2">
    <location>
        <begin position="34"/>
        <end position="51"/>
    </location>
</feature>
<feature type="domain" description="Peptidase M56" evidence="3">
    <location>
        <begin position="5"/>
        <end position="272"/>
    </location>
</feature>
<dbReference type="Pfam" id="PF05569">
    <property type="entry name" value="Peptidase_M56"/>
    <property type="match status" value="1"/>
</dbReference>
<evidence type="ECO:0000259" key="3">
    <source>
        <dbReference type="Pfam" id="PF05569"/>
    </source>
</evidence>
<evidence type="ECO:0000313" key="4">
    <source>
        <dbReference type="EMBL" id="SUJ18104.1"/>
    </source>
</evidence>
<keyword evidence="2" id="KW-1133">Transmembrane helix</keyword>
<gene>
    <name evidence="4" type="ORF">NCTC11388_02741</name>
</gene>
<dbReference type="CDD" id="cd07341">
    <property type="entry name" value="M56_BlaR1_MecR1_like"/>
    <property type="match status" value="1"/>
</dbReference>
<dbReference type="InterPro" id="IPR052173">
    <property type="entry name" value="Beta-lactam_resp_regulator"/>
</dbReference>